<dbReference type="InterPro" id="IPR010994">
    <property type="entry name" value="RuvA_2-like"/>
</dbReference>
<comment type="function">
    <text evidence="1 14">DNA ligase that catalyzes the formation of phosphodiester linkages between 5'-phosphoryl and 3'-hydroxyl groups in double-stranded DNA using NAD as a coenzyme and as the energy source for the reaction. It is essential for DNA replication and repair of damaged DNA.</text>
</comment>
<evidence type="ECO:0000256" key="13">
    <source>
        <dbReference type="ARBA" id="ARBA00060881"/>
    </source>
</evidence>
<evidence type="ECO:0000256" key="15">
    <source>
        <dbReference type="RuleBase" id="RU000618"/>
    </source>
</evidence>
<dbReference type="Gene3D" id="1.10.150.20">
    <property type="entry name" value="5' to 3' exonuclease, C-terminal subdomain"/>
    <property type="match status" value="2"/>
</dbReference>
<evidence type="ECO:0000256" key="8">
    <source>
        <dbReference type="ARBA" id="ARBA00022833"/>
    </source>
</evidence>
<dbReference type="PIRSF" id="PIRSF001604">
    <property type="entry name" value="LigA"/>
    <property type="match status" value="1"/>
</dbReference>
<evidence type="ECO:0000313" key="18">
    <source>
        <dbReference type="EMBL" id="ADK87023.1"/>
    </source>
</evidence>
<keyword evidence="4 14" id="KW-0436">Ligase</keyword>
<feature type="binding site" evidence="14">
    <location>
        <begin position="80"/>
        <end position="81"/>
    </location>
    <ligand>
        <name>NAD(+)</name>
        <dbReference type="ChEBI" id="CHEBI:57540"/>
    </ligand>
</feature>
<feature type="domain" description="Helix-hairpin-helix DNA-binding motif class 1" evidence="16">
    <location>
        <begin position="535"/>
        <end position="554"/>
    </location>
</feature>
<dbReference type="PROSITE" id="PS01056">
    <property type="entry name" value="DNA_LIGASE_N2"/>
    <property type="match status" value="1"/>
</dbReference>
<dbReference type="CDD" id="cd17748">
    <property type="entry name" value="BRCT_DNA_ligase_like"/>
    <property type="match status" value="1"/>
</dbReference>
<evidence type="ECO:0000259" key="16">
    <source>
        <dbReference type="SMART" id="SM00278"/>
    </source>
</evidence>
<dbReference type="SUPFAM" id="SSF47781">
    <property type="entry name" value="RuvA domain 2-like"/>
    <property type="match status" value="1"/>
</dbReference>
<dbReference type="GO" id="GO:0046872">
    <property type="term" value="F:metal ion binding"/>
    <property type="evidence" value="ECO:0007669"/>
    <property type="project" value="UniProtKB-KW"/>
</dbReference>
<dbReference type="PROSITE" id="PS01055">
    <property type="entry name" value="DNA_LIGASE_N1"/>
    <property type="match status" value="1"/>
</dbReference>
<evidence type="ECO:0000259" key="17">
    <source>
        <dbReference type="SMART" id="SM00532"/>
    </source>
</evidence>
<dbReference type="PANTHER" id="PTHR23389:SF9">
    <property type="entry name" value="DNA LIGASE"/>
    <property type="match status" value="1"/>
</dbReference>
<dbReference type="InterPro" id="IPR001679">
    <property type="entry name" value="DNA_ligase"/>
</dbReference>
<dbReference type="PANTHER" id="PTHR23389">
    <property type="entry name" value="CHROMOSOME TRANSMISSION FIDELITY FACTOR 18"/>
    <property type="match status" value="1"/>
</dbReference>
<proteinExistence type="inferred from homology"/>
<dbReference type="InterPro" id="IPR013839">
    <property type="entry name" value="DNAligase_adenylation"/>
</dbReference>
<feature type="binding site" evidence="14">
    <location>
        <position position="133"/>
    </location>
    <ligand>
        <name>NAD(+)</name>
        <dbReference type="ChEBI" id="CHEBI:57540"/>
    </ligand>
</feature>
<feature type="binding site" evidence="14">
    <location>
        <position position="415"/>
    </location>
    <ligand>
        <name>Zn(2+)</name>
        <dbReference type="ChEBI" id="CHEBI:29105"/>
    </ligand>
</feature>
<comment type="catalytic activity">
    <reaction evidence="12 14 15">
        <text>NAD(+) + (deoxyribonucleotide)n-3'-hydroxyl + 5'-phospho-(deoxyribonucleotide)m = (deoxyribonucleotide)n+m + AMP + beta-nicotinamide D-nucleotide.</text>
        <dbReference type="EC" id="6.5.1.2"/>
    </reaction>
</comment>
<feature type="binding site" evidence="14">
    <location>
        <position position="400"/>
    </location>
    <ligand>
        <name>Zn(2+)</name>
        <dbReference type="ChEBI" id="CHEBI:29105"/>
    </ligand>
</feature>
<evidence type="ECO:0000256" key="5">
    <source>
        <dbReference type="ARBA" id="ARBA00022705"/>
    </source>
</evidence>
<dbReference type="GeneID" id="66608986"/>
<dbReference type="KEGG" id="mpj:MPNE_0413"/>
<dbReference type="Pfam" id="PF03119">
    <property type="entry name" value="DNA_ligase_ZBD"/>
    <property type="match status" value="1"/>
</dbReference>
<evidence type="ECO:0000256" key="12">
    <source>
        <dbReference type="ARBA" id="ARBA00034005"/>
    </source>
</evidence>
<dbReference type="AlphaFoldDB" id="A0A0H3DP81"/>
<dbReference type="FunFam" id="1.10.287.610:FF:000002">
    <property type="entry name" value="DNA ligase"/>
    <property type="match status" value="1"/>
</dbReference>
<dbReference type="Gene3D" id="2.40.50.140">
    <property type="entry name" value="Nucleic acid-binding proteins"/>
    <property type="match status" value="1"/>
</dbReference>
<dbReference type="STRING" id="722438.F539_01995"/>
<organism evidence="18 19">
    <name type="scientific">Mycoplasmoides pneumoniae (strain ATCC 15531 / DSM 23978 / CIP 103766 / NBRC 14401 / NCTC 10119 / FH)</name>
    <name type="common">Mycoplasma pneumoniae</name>
    <dbReference type="NCBI Taxonomy" id="722438"/>
    <lineage>
        <taxon>Bacteria</taxon>
        <taxon>Bacillati</taxon>
        <taxon>Mycoplasmatota</taxon>
        <taxon>Mycoplasmoidales</taxon>
        <taxon>Mycoplasmoidaceae</taxon>
        <taxon>Mycoplasmoides</taxon>
    </lineage>
</organism>
<sequence>MAKVAQIRAIVEQLKRYDYHYYVLDDPLVSDFEYDQLYKQLQALEQAHPELIQPDSPTQRVGGIVVEAFNKFPHQNPMLSLDNAFDTATIASFIANINNLTGVQNRFVVEPKIDGVSISLTYENGLLTRALTRGDGLVGEDVLSNVKTIKSIPLTIPFHKQVEIRGEIFVDKKTFAQINENLAKPFANARNLAAGTLRNLNSEVSAKRKLKAFFYFVPNALTLGCRSQSAVLAQLKQWNFPVSKAVASFDRPEALIEYLDQFDQTRDQLNFQVDGLVVKLDNFHFYDQLGFTSKFPRWALAYKFKPKFVQTKLRGVLVTVGRTGKINYTAQLDPVNLEGTVVSAATLHNFDYIKEKDIRLNDTVIIYKAGEIIPKVLEVCLPLRTAANQPIPEQTHCPACQAPLVQYKDEVDQYCTNERCDQRNLEAINYFVSKTAMDIQGLSIQTISKLYENNLVRSVVDLYHLKEHKAAVLALELKIGEVLFNKLISSIEQSKTKGMARLLTGLGIKHVGQVLAKSLTKHFENIDALQSASMETLLELPDVGPTVAESLFNWFHNDNNLQLLAALKAVGVQMDALKSNTNFDTASIYFQKSFVITGSFPISRDTIKNLLANKYDCRFTNNVTSKVDFVLAGIKATPRKLEQAKALNIPIINEPIWT</sequence>
<gene>
    <name evidence="14 18" type="primary">ligA</name>
    <name evidence="18" type="ordered locus">MPNE_0413</name>
</gene>
<dbReference type="FunFam" id="1.10.150.20:FF:000006">
    <property type="entry name" value="DNA ligase"/>
    <property type="match status" value="1"/>
</dbReference>
<dbReference type="GO" id="GO:0006281">
    <property type="term" value="P:DNA repair"/>
    <property type="evidence" value="ECO:0007669"/>
    <property type="project" value="UniProtKB-KW"/>
</dbReference>
<dbReference type="Pfam" id="PF00533">
    <property type="entry name" value="BRCT"/>
    <property type="match status" value="1"/>
</dbReference>
<feature type="binding site" evidence="14">
    <location>
        <position position="303"/>
    </location>
    <ligand>
        <name>NAD(+)</name>
        <dbReference type="ChEBI" id="CHEBI:57540"/>
    </ligand>
</feature>
<dbReference type="GO" id="GO:0005829">
    <property type="term" value="C:cytosol"/>
    <property type="evidence" value="ECO:0007669"/>
    <property type="project" value="TreeGrafter"/>
</dbReference>
<dbReference type="Proteomes" id="UP000007756">
    <property type="component" value="Chromosome"/>
</dbReference>
<evidence type="ECO:0000256" key="10">
    <source>
        <dbReference type="ARBA" id="ARBA00023027"/>
    </source>
</evidence>
<dbReference type="NCBIfam" id="TIGR00575">
    <property type="entry name" value="dnlj"/>
    <property type="match status" value="1"/>
</dbReference>
<dbReference type="RefSeq" id="WP_014574957.1">
    <property type="nucleotide sequence ID" value="NZ_CP010546.1"/>
</dbReference>
<dbReference type="SMART" id="SM00278">
    <property type="entry name" value="HhH1"/>
    <property type="match status" value="2"/>
</dbReference>
<dbReference type="InterPro" id="IPR004149">
    <property type="entry name" value="Znf_DNAligase_C4"/>
</dbReference>
<comment type="similarity">
    <text evidence="13 14">Belongs to the NAD-dependent DNA ligase family. LigA subfamily.</text>
</comment>
<dbReference type="EMBL" id="CP002077">
    <property type="protein sequence ID" value="ADK87023.1"/>
    <property type="molecule type" value="Genomic_DNA"/>
</dbReference>
<accession>A0A0H3DP81</accession>
<dbReference type="Gene3D" id="1.10.287.610">
    <property type="entry name" value="Helix hairpin bin"/>
    <property type="match status" value="1"/>
</dbReference>
<dbReference type="Pfam" id="PF12826">
    <property type="entry name" value="HHH_2"/>
    <property type="match status" value="1"/>
</dbReference>
<dbReference type="GO" id="GO:0003911">
    <property type="term" value="F:DNA ligase (NAD+) activity"/>
    <property type="evidence" value="ECO:0007669"/>
    <property type="project" value="UniProtKB-UniRule"/>
</dbReference>
<keyword evidence="7 14" id="KW-0227">DNA damage</keyword>
<name>A0A0H3DP81_MYCPB</name>
<keyword evidence="11 14" id="KW-0234">DNA repair</keyword>
<protein>
    <recommendedName>
        <fullName evidence="3 14">DNA ligase</fullName>
        <ecNumber evidence="2 14">6.5.1.2</ecNumber>
    </recommendedName>
    <alternativeName>
        <fullName evidence="14">Polydeoxyribonucleotide synthase [NAD(+)]</fullName>
    </alternativeName>
</protein>
<feature type="binding site" evidence="14">
    <location>
        <position position="279"/>
    </location>
    <ligand>
        <name>NAD(+)</name>
        <dbReference type="ChEBI" id="CHEBI:57540"/>
    </ligand>
</feature>
<evidence type="ECO:0000256" key="11">
    <source>
        <dbReference type="ARBA" id="ARBA00023204"/>
    </source>
</evidence>
<dbReference type="InterPro" id="IPR004150">
    <property type="entry name" value="NAD_DNA_ligase_OB"/>
</dbReference>
<dbReference type="InterPro" id="IPR003583">
    <property type="entry name" value="Hlx-hairpin-Hlx_DNA-bd_motif"/>
</dbReference>
<dbReference type="NCBIfam" id="NF005932">
    <property type="entry name" value="PRK07956.1"/>
    <property type="match status" value="1"/>
</dbReference>
<evidence type="ECO:0000256" key="4">
    <source>
        <dbReference type="ARBA" id="ARBA00022598"/>
    </source>
</evidence>
<dbReference type="HOGENOM" id="CLU_007764_2_1_14"/>
<dbReference type="GO" id="GO:0006260">
    <property type="term" value="P:DNA replication"/>
    <property type="evidence" value="ECO:0007669"/>
    <property type="project" value="UniProtKB-KW"/>
</dbReference>
<feature type="binding site" evidence="14">
    <location>
        <begin position="31"/>
        <end position="35"/>
    </location>
    <ligand>
        <name>NAD(+)</name>
        <dbReference type="ChEBI" id="CHEBI:57540"/>
    </ligand>
</feature>
<dbReference type="SUPFAM" id="SSF50249">
    <property type="entry name" value="Nucleic acid-binding proteins"/>
    <property type="match status" value="1"/>
</dbReference>
<evidence type="ECO:0000313" key="19">
    <source>
        <dbReference type="Proteomes" id="UP000007756"/>
    </source>
</evidence>
<evidence type="ECO:0000256" key="7">
    <source>
        <dbReference type="ARBA" id="ARBA00022763"/>
    </source>
</evidence>
<dbReference type="InterPro" id="IPR036420">
    <property type="entry name" value="BRCT_dom_sf"/>
</dbReference>
<dbReference type="InterPro" id="IPR033136">
    <property type="entry name" value="DNA_ligase_CS"/>
</dbReference>
<dbReference type="GO" id="GO:0003677">
    <property type="term" value="F:DNA binding"/>
    <property type="evidence" value="ECO:0007669"/>
    <property type="project" value="InterPro"/>
</dbReference>
<dbReference type="EC" id="6.5.1.2" evidence="2 14"/>
<evidence type="ECO:0000256" key="9">
    <source>
        <dbReference type="ARBA" id="ARBA00022842"/>
    </source>
</evidence>
<keyword evidence="9 14" id="KW-0460">Magnesium</keyword>
<keyword evidence="5 14" id="KW-0235">DNA replication</keyword>
<evidence type="ECO:0000256" key="3">
    <source>
        <dbReference type="ARBA" id="ARBA00013308"/>
    </source>
</evidence>
<evidence type="ECO:0000256" key="6">
    <source>
        <dbReference type="ARBA" id="ARBA00022723"/>
    </source>
</evidence>
<feature type="binding site" evidence="14">
    <location>
        <position position="110"/>
    </location>
    <ligand>
        <name>NAD(+)</name>
        <dbReference type="ChEBI" id="CHEBI:57540"/>
    </ligand>
</feature>
<dbReference type="InterPro" id="IPR018239">
    <property type="entry name" value="DNA_ligase_AS"/>
</dbReference>
<dbReference type="Gene3D" id="3.40.50.10190">
    <property type="entry name" value="BRCT domain"/>
    <property type="match status" value="1"/>
</dbReference>
<dbReference type="SMART" id="SM00532">
    <property type="entry name" value="LIGANc"/>
    <property type="match status" value="1"/>
</dbReference>
<dbReference type="InterPro" id="IPR001357">
    <property type="entry name" value="BRCT_dom"/>
</dbReference>
<dbReference type="Pfam" id="PF03120">
    <property type="entry name" value="OB_DNA_ligase"/>
    <property type="match status" value="1"/>
</dbReference>
<keyword evidence="14" id="KW-0464">Manganese</keyword>
<dbReference type="Pfam" id="PF01653">
    <property type="entry name" value="DNA_ligase_aden"/>
    <property type="match status" value="1"/>
</dbReference>
<feature type="domain" description="Helix-hairpin-helix DNA-binding motif class 1" evidence="16">
    <location>
        <begin position="434"/>
        <end position="453"/>
    </location>
</feature>
<feature type="binding site" evidence="14">
    <location>
        <position position="420"/>
    </location>
    <ligand>
        <name>Zn(2+)</name>
        <dbReference type="ChEBI" id="CHEBI:29105"/>
    </ligand>
</feature>
<dbReference type="InterPro" id="IPR013840">
    <property type="entry name" value="DNAligase_N"/>
</dbReference>
<feature type="active site" description="N6-AMP-lysine intermediate" evidence="14">
    <location>
        <position position="112"/>
    </location>
</feature>
<dbReference type="SUPFAM" id="SSF56091">
    <property type="entry name" value="DNA ligase/mRNA capping enzyme, catalytic domain"/>
    <property type="match status" value="1"/>
</dbReference>
<dbReference type="FunFam" id="2.40.50.140:FF:000012">
    <property type="entry name" value="DNA ligase"/>
    <property type="match status" value="1"/>
</dbReference>
<dbReference type="HAMAP" id="MF_01588">
    <property type="entry name" value="DNA_ligase_A"/>
    <property type="match status" value="1"/>
</dbReference>
<dbReference type="eggNOG" id="COG0272">
    <property type="taxonomic scope" value="Bacteria"/>
</dbReference>
<feature type="binding site" evidence="14">
    <location>
        <position position="397"/>
    </location>
    <ligand>
        <name>Zn(2+)</name>
        <dbReference type="ChEBI" id="CHEBI:29105"/>
    </ligand>
</feature>
<reference evidence="18 19" key="1">
    <citation type="journal article" date="2010" name="Appl. Environ. Microbiol.">
        <title>Targeted chromosomal knockouts in Mycoplasma pneumoniae.</title>
        <authorList>
            <person name="Krishnakumar R."/>
            <person name="Assad-Garcia N."/>
            <person name="Benders G.A."/>
            <person name="Phan Q."/>
            <person name="Montague M.G."/>
            <person name="Glass J.I."/>
        </authorList>
    </citation>
    <scope>NUCLEOTIDE SEQUENCE [LARGE SCALE GENOMIC DNA]</scope>
    <source>
        <strain evidence="19">ATCC 15531 / DSM 22911 / NBRC 14401 / NCTC 10119 / FH</strain>
    </source>
</reference>
<keyword evidence="8 14" id="KW-0862">Zinc</keyword>
<evidence type="ECO:0000256" key="1">
    <source>
        <dbReference type="ARBA" id="ARBA00004067"/>
    </source>
</evidence>
<evidence type="ECO:0000256" key="14">
    <source>
        <dbReference type="HAMAP-Rule" id="MF_01588"/>
    </source>
</evidence>
<dbReference type="SUPFAM" id="SSF52113">
    <property type="entry name" value="BRCT domain"/>
    <property type="match status" value="1"/>
</dbReference>
<dbReference type="PaxDb" id="722438-MPNE_0413"/>
<dbReference type="Gene3D" id="3.30.470.30">
    <property type="entry name" value="DNA ligase/mRNA capping enzyme"/>
    <property type="match status" value="1"/>
</dbReference>
<dbReference type="InterPro" id="IPR041663">
    <property type="entry name" value="DisA/LigA_HHH"/>
</dbReference>
<comment type="cofactor">
    <cofactor evidence="14">
        <name>Mg(2+)</name>
        <dbReference type="ChEBI" id="CHEBI:18420"/>
    </cofactor>
    <cofactor evidence="14">
        <name>Mn(2+)</name>
        <dbReference type="ChEBI" id="CHEBI:29035"/>
    </cofactor>
</comment>
<keyword evidence="6 14" id="KW-0479">Metal-binding</keyword>
<dbReference type="PATRIC" id="fig|722438.3.peg.398"/>
<dbReference type="CDD" id="cd00114">
    <property type="entry name" value="LIGANc"/>
    <property type="match status" value="1"/>
</dbReference>
<dbReference type="Gene3D" id="6.20.10.30">
    <property type="match status" value="1"/>
</dbReference>
<dbReference type="InterPro" id="IPR012340">
    <property type="entry name" value="NA-bd_OB-fold"/>
</dbReference>
<keyword evidence="10 14" id="KW-0520">NAD</keyword>
<evidence type="ECO:0000256" key="2">
    <source>
        <dbReference type="ARBA" id="ARBA00012722"/>
    </source>
</evidence>
<feature type="domain" description="NAD-dependent DNA ligase N-terminal" evidence="17">
    <location>
        <begin position="2"/>
        <end position="436"/>
    </location>
</feature>
<feature type="binding site" evidence="14">
    <location>
        <position position="167"/>
    </location>
    <ligand>
        <name>NAD(+)</name>
        <dbReference type="ChEBI" id="CHEBI:57540"/>
    </ligand>
</feature>